<dbReference type="OrthoDB" id="9815894at2"/>
<dbReference type="STRING" id="327939.BIW53_15465"/>
<evidence type="ECO:0000256" key="1">
    <source>
        <dbReference type="ARBA" id="ARBA00022679"/>
    </source>
</evidence>
<dbReference type="AlphaFoldDB" id="A0A1S1N0A3"/>
<gene>
    <name evidence="3" type="ORF">BIW53_15465</name>
</gene>
<dbReference type="InterPro" id="IPR019734">
    <property type="entry name" value="TPR_rpt"/>
</dbReference>
<dbReference type="GO" id="GO:0008476">
    <property type="term" value="F:protein-tyrosine sulfotransferase activity"/>
    <property type="evidence" value="ECO:0007669"/>
    <property type="project" value="InterPro"/>
</dbReference>
<proteinExistence type="predicted"/>
<dbReference type="EMBL" id="MNAN01000034">
    <property type="protein sequence ID" value="OHU94468.1"/>
    <property type="molecule type" value="Genomic_DNA"/>
</dbReference>
<evidence type="ECO:0000313" key="4">
    <source>
        <dbReference type="Proteomes" id="UP000180253"/>
    </source>
</evidence>
<dbReference type="RefSeq" id="WP_070992937.1">
    <property type="nucleotide sequence ID" value="NZ_CBCSHD010000010.1"/>
</dbReference>
<protein>
    <submittedName>
        <fullName evidence="3">Protein-tyrosine sulfotransferase</fullName>
    </submittedName>
</protein>
<dbReference type="Pfam" id="PF13469">
    <property type="entry name" value="Sulfotransfer_3"/>
    <property type="match status" value="1"/>
</dbReference>
<dbReference type="Proteomes" id="UP000180253">
    <property type="component" value="Unassembled WGS sequence"/>
</dbReference>
<reference evidence="3 4" key="1">
    <citation type="submission" date="2016-10" db="EMBL/GenBank/DDBJ databases">
        <title>Pseudoalteromonas amylolytica sp. nov., isolated from the surface seawater.</title>
        <authorList>
            <person name="Wu Y.-H."/>
            <person name="Cheng H."/>
            <person name="Jin X.-B."/>
            <person name="Wang C.-S."/>
            <person name="Xu X.-W."/>
        </authorList>
    </citation>
    <scope>NUCLEOTIDE SEQUENCE [LARGE SCALE GENOMIC DNA]</scope>
    <source>
        <strain evidence="3 4">JCM 12483</strain>
    </source>
</reference>
<evidence type="ECO:0000313" key="3">
    <source>
        <dbReference type="EMBL" id="OHU94468.1"/>
    </source>
</evidence>
<dbReference type="InterPro" id="IPR011990">
    <property type="entry name" value="TPR-like_helical_dom_sf"/>
</dbReference>
<evidence type="ECO:0000256" key="2">
    <source>
        <dbReference type="PROSITE-ProRule" id="PRU00339"/>
    </source>
</evidence>
<dbReference type="PROSITE" id="PS50005">
    <property type="entry name" value="TPR"/>
    <property type="match status" value="1"/>
</dbReference>
<dbReference type="Pfam" id="PF14559">
    <property type="entry name" value="TPR_19"/>
    <property type="match status" value="1"/>
</dbReference>
<keyword evidence="1 3" id="KW-0808">Transferase</keyword>
<name>A0A1S1N0A3_9GAMM</name>
<dbReference type="PANTHER" id="PTHR12788:SF10">
    <property type="entry name" value="PROTEIN-TYROSINE SULFOTRANSFERASE"/>
    <property type="match status" value="1"/>
</dbReference>
<keyword evidence="4" id="KW-1185">Reference proteome</keyword>
<feature type="repeat" description="TPR" evidence="2">
    <location>
        <begin position="34"/>
        <end position="67"/>
    </location>
</feature>
<keyword evidence="2" id="KW-0802">TPR repeat</keyword>
<dbReference type="SMART" id="SM00028">
    <property type="entry name" value="TPR"/>
    <property type="match status" value="4"/>
</dbReference>
<comment type="caution">
    <text evidence="3">The sequence shown here is derived from an EMBL/GenBank/DDBJ whole genome shotgun (WGS) entry which is preliminary data.</text>
</comment>
<dbReference type="PANTHER" id="PTHR12788">
    <property type="entry name" value="PROTEIN-TYROSINE SULFOTRANSFERASE 2"/>
    <property type="match status" value="1"/>
</dbReference>
<organism evidence="3 4">
    <name type="scientific">Pseudoalteromonas byunsanensis</name>
    <dbReference type="NCBI Taxonomy" id="327939"/>
    <lineage>
        <taxon>Bacteria</taxon>
        <taxon>Pseudomonadati</taxon>
        <taxon>Pseudomonadota</taxon>
        <taxon>Gammaproteobacteria</taxon>
        <taxon>Alteromonadales</taxon>
        <taxon>Pseudoalteromonadaceae</taxon>
        <taxon>Pseudoalteromonas</taxon>
    </lineage>
</organism>
<dbReference type="Gene3D" id="3.40.50.300">
    <property type="entry name" value="P-loop containing nucleotide triphosphate hydrolases"/>
    <property type="match status" value="1"/>
</dbReference>
<dbReference type="SUPFAM" id="SSF52540">
    <property type="entry name" value="P-loop containing nucleoside triphosphate hydrolases"/>
    <property type="match status" value="1"/>
</dbReference>
<dbReference type="InterPro" id="IPR027417">
    <property type="entry name" value="P-loop_NTPase"/>
</dbReference>
<accession>A0A1S1N0A3</accession>
<dbReference type="Gene3D" id="1.25.40.10">
    <property type="entry name" value="Tetratricopeptide repeat domain"/>
    <property type="match status" value="1"/>
</dbReference>
<dbReference type="InterPro" id="IPR026634">
    <property type="entry name" value="TPST-like"/>
</dbReference>
<sequence>MLLIQRANELLAENRLREAEFMFKAVLKENNNNGHALFGLGRLCIELADYDSAIYYLRRACENLPKELDPLFTLANCFVIVGSAVDAKTVLEYTLSVARTSARAHYELGQFYLDHGFIENARRTFEEGVSCEDEPVTPHIIYETSQLSATSKLPSYVAKLEQLLEKYGKDQQLKMVIYYALGKCQHRLGNYQQAFDAFKMANDTQIQFCDFRTKDMLPFFAQLREHFSDDYFNQPTNIVTTTFTPTFIVGLPRTGSTLLEQMLVQHSNIGSIGECTVLSDTIVPFLAKRASAPFPFCVSNLSTSVLDYCRNLYIDEIKGMRIGDEVVINKLPANFQNIGMIYKIFPNARFIHLTRNFGATAWSVFSNHFDANEPYFCSLSEFKLYAQAQIDMMEHFKKYIPQNIFTLSYEDLLKQPAKALNQTLHFLGQEFEPECLEYYHDKRSVSTLSKAQVRKPISKAPLTNWHHYQKSMSELLNDENNEQTNLAGP</sequence>
<dbReference type="SUPFAM" id="SSF48452">
    <property type="entry name" value="TPR-like"/>
    <property type="match status" value="1"/>
</dbReference>